<keyword evidence="1 2" id="KW-0728">SH3 domain</keyword>
<dbReference type="Pfam" id="PF14604">
    <property type="entry name" value="SH3_9"/>
    <property type="match status" value="1"/>
</dbReference>
<dbReference type="OrthoDB" id="6250593at2759"/>
<dbReference type="SUPFAM" id="SSF101447">
    <property type="entry name" value="Formin homology 2 domain (FH2 domain)"/>
    <property type="match status" value="1"/>
</dbReference>
<protein>
    <recommendedName>
        <fullName evidence="4">SH3 domain-containing protein</fullName>
    </recommendedName>
</protein>
<dbReference type="SUPFAM" id="SSF64268">
    <property type="entry name" value="PX domain"/>
    <property type="match status" value="1"/>
</dbReference>
<dbReference type="CDD" id="cd00174">
    <property type="entry name" value="SH3"/>
    <property type="match status" value="1"/>
</dbReference>
<dbReference type="Pfam" id="PF02205">
    <property type="entry name" value="WH2"/>
    <property type="match status" value="1"/>
</dbReference>
<dbReference type="Proteomes" id="UP000054408">
    <property type="component" value="Unassembled WGS sequence"/>
</dbReference>
<dbReference type="EMBL" id="GL349433">
    <property type="protein sequence ID" value="KNC45896.1"/>
    <property type="molecule type" value="Genomic_DNA"/>
</dbReference>
<dbReference type="PRINTS" id="PR00499">
    <property type="entry name" value="P67PHOX"/>
</dbReference>
<dbReference type="Gene3D" id="1.20.1270.60">
    <property type="entry name" value="Arfaptin homology (AH) domain/BAR domain"/>
    <property type="match status" value="1"/>
</dbReference>
<accession>A0A0L0D0Z3</accession>
<dbReference type="GO" id="GO:0035091">
    <property type="term" value="F:phosphatidylinositol binding"/>
    <property type="evidence" value="ECO:0007669"/>
    <property type="project" value="InterPro"/>
</dbReference>
<dbReference type="InterPro" id="IPR036028">
    <property type="entry name" value="SH3-like_dom_sf"/>
</dbReference>
<dbReference type="InterPro" id="IPR027267">
    <property type="entry name" value="AH/BAR_dom_sf"/>
</dbReference>
<dbReference type="InterPro" id="IPR003124">
    <property type="entry name" value="WH2_dom"/>
</dbReference>
<name>A0A0L0D0Z3_THETB</name>
<dbReference type="GO" id="GO:0005886">
    <property type="term" value="C:plasma membrane"/>
    <property type="evidence" value="ECO:0007669"/>
    <property type="project" value="TreeGrafter"/>
</dbReference>
<evidence type="ECO:0000256" key="3">
    <source>
        <dbReference type="SAM" id="MobiDB-lite"/>
    </source>
</evidence>
<dbReference type="GO" id="GO:0003779">
    <property type="term" value="F:actin binding"/>
    <property type="evidence" value="ECO:0007669"/>
    <property type="project" value="InterPro"/>
</dbReference>
<proteinExistence type="predicted"/>
<dbReference type="GO" id="GO:0097320">
    <property type="term" value="P:plasma membrane tubulation"/>
    <property type="evidence" value="ECO:0007669"/>
    <property type="project" value="TreeGrafter"/>
</dbReference>
<dbReference type="SUPFAM" id="SSF50044">
    <property type="entry name" value="SH3-domain"/>
    <property type="match status" value="1"/>
</dbReference>
<dbReference type="STRING" id="461836.A0A0L0D0Z3"/>
<organism evidence="5 6">
    <name type="scientific">Thecamonas trahens ATCC 50062</name>
    <dbReference type="NCBI Taxonomy" id="461836"/>
    <lineage>
        <taxon>Eukaryota</taxon>
        <taxon>Apusozoa</taxon>
        <taxon>Apusomonadida</taxon>
        <taxon>Apusomonadidae</taxon>
        <taxon>Thecamonas</taxon>
    </lineage>
</organism>
<dbReference type="PANTHER" id="PTHR45827">
    <property type="entry name" value="SORTING NEXIN"/>
    <property type="match status" value="1"/>
</dbReference>
<dbReference type="PRINTS" id="PR00452">
    <property type="entry name" value="SH3DOMAIN"/>
</dbReference>
<gene>
    <name evidence="5" type="ORF">AMSG_00010</name>
</gene>
<dbReference type="PROSITE" id="PS50002">
    <property type="entry name" value="SH3"/>
    <property type="match status" value="1"/>
</dbReference>
<keyword evidence="6" id="KW-1185">Reference proteome</keyword>
<feature type="compositionally biased region" description="Pro residues" evidence="3">
    <location>
        <begin position="45"/>
        <end position="95"/>
    </location>
</feature>
<feature type="domain" description="SH3" evidence="4">
    <location>
        <begin position="142"/>
        <end position="202"/>
    </location>
</feature>
<evidence type="ECO:0000313" key="5">
    <source>
        <dbReference type="EMBL" id="KNC45896.1"/>
    </source>
</evidence>
<dbReference type="PANTHER" id="PTHR45827:SF1">
    <property type="entry name" value="SORTING NEXIN"/>
    <property type="match status" value="1"/>
</dbReference>
<dbReference type="InterPro" id="IPR001452">
    <property type="entry name" value="SH3_domain"/>
</dbReference>
<evidence type="ECO:0000256" key="1">
    <source>
        <dbReference type="ARBA" id="ARBA00022443"/>
    </source>
</evidence>
<dbReference type="RefSeq" id="XP_013762884.1">
    <property type="nucleotide sequence ID" value="XM_013907430.1"/>
</dbReference>
<feature type="region of interest" description="Disordered" evidence="3">
    <location>
        <begin position="1"/>
        <end position="146"/>
    </location>
</feature>
<dbReference type="Gene3D" id="3.30.1520.10">
    <property type="entry name" value="Phox-like domain"/>
    <property type="match status" value="1"/>
</dbReference>
<feature type="compositionally biased region" description="Low complexity" evidence="3">
    <location>
        <begin position="113"/>
        <end position="144"/>
    </location>
</feature>
<dbReference type="Gene3D" id="2.30.30.40">
    <property type="entry name" value="SH3 Domains"/>
    <property type="match status" value="1"/>
</dbReference>
<evidence type="ECO:0000256" key="2">
    <source>
        <dbReference type="PROSITE-ProRule" id="PRU00192"/>
    </source>
</evidence>
<reference evidence="5 6" key="1">
    <citation type="submission" date="2010-05" db="EMBL/GenBank/DDBJ databases">
        <title>The Genome Sequence of Thecamonas trahens ATCC 50062.</title>
        <authorList>
            <consortium name="The Broad Institute Genome Sequencing Platform"/>
            <person name="Russ C."/>
            <person name="Cuomo C."/>
            <person name="Shea T."/>
            <person name="Young S.K."/>
            <person name="Zeng Q."/>
            <person name="Koehrsen M."/>
            <person name="Haas B."/>
            <person name="Borodovsky M."/>
            <person name="Guigo R."/>
            <person name="Alvarado L."/>
            <person name="Berlin A."/>
            <person name="Bochicchio J."/>
            <person name="Borenstein D."/>
            <person name="Chapman S."/>
            <person name="Chen Z."/>
            <person name="Freedman E."/>
            <person name="Gellesch M."/>
            <person name="Goldberg J."/>
            <person name="Griggs A."/>
            <person name="Gujja S."/>
            <person name="Heilman E."/>
            <person name="Heiman D."/>
            <person name="Hepburn T."/>
            <person name="Howarth C."/>
            <person name="Jen D."/>
            <person name="Larson L."/>
            <person name="Mehta T."/>
            <person name="Park D."/>
            <person name="Pearson M."/>
            <person name="Roberts A."/>
            <person name="Saif S."/>
            <person name="Shenoy N."/>
            <person name="Sisk P."/>
            <person name="Stolte C."/>
            <person name="Sykes S."/>
            <person name="Thomson T."/>
            <person name="Walk T."/>
            <person name="White J."/>
            <person name="Yandava C."/>
            <person name="Burger G."/>
            <person name="Gray M.W."/>
            <person name="Holland P.W.H."/>
            <person name="King N."/>
            <person name="Lang F.B.F."/>
            <person name="Roger A.J."/>
            <person name="Ruiz-Trillo I."/>
            <person name="Lander E."/>
            <person name="Nusbaum C."/>
        </authorList>
    </citation>
    <scope>NUCLEOTIDE SEQUENCE [LARGE SCALE GENOMIC DNA]</scope>
    <source>
        <strain evidence="5 6">ATCC 50062</strain>
    </source>
</reference>
<dbReference type="GeneID" id="25559842"/>
<feature type="region of interest" description="Disordered" evidence="3">
    <location>
        <begin position="202"/>
        <end position="222"/>
    </location>
</feature>
<dbReference type="eggNOG" id="KOG4429">
    <property type="taxonomic scope" value="Eukaryota"/>
</dbReference>
<dbReference type="AlphaFoldDB" id="A0A0L0D0Z3"/>
<dbReference type="SMART" id="SM00326">
    <property type="entry name" value="SH3"/>
    <property type="match status" value="1"/>
</dbReference>
<dbReference type="GO" id="GO:0006897">
    <property type="term" value="P:endocytosis"/>
    <property type="evidence" value="ECO:0007669"/>
    <property type="project" value="TreeGrafter"/>
</dbReference>
<feature type="compositionally biased region" description="Low complexity" evidence="3">
    <location>
        <begin position="202"/>
        <end position="212"/>
    </location>
</feature>
<dbReference type="InterPro" id="IPR036871">
    <property type="entry name" value="PX_dom_sf"/>
</dbReference>
<evidence type="ECO:0000313" key="6">
    <source>
        <dbReference type="Proteomes" id="UP000054408"/>
    </source>
</evidence>
<sequence>MDSALQKAISKGAKLKKVETNDRSQAAVGGRVIDESSAKSSSSQPKPPPPPASSSGPPPPPPSAPPMKLPGMAPPPPPAPASAASPPPPPPPSAPAPAASQSTSPPPPPPPSASSSSPSAAARAGASSSSPSAAARAGASSSGARKVEALYDYKAENDDDLAMFQGDMVTVLEEPDEDGWMKGALGGKEGYFPASYVKDVPGSGAPGASPGKSKADAARPDSTYDELFGDDEKLDNEFATMFDDSQSNASEAGASGGLMSIDAGVATSTLDFGSEVVHVHNSNLAAEDKLAIDDTHWWEPREKFYSVTVEQPETKKKTFGKNKELYAVATPAKGWRQVRAIRSCSCGRVVVGRAQGRGAVFSKGKPSAHFPVDPAEDRRRQLERFLLEVTRHPVLRAAPALRHFLGMAADGSKSTRKAFKESRRNIERDPLVGKAFITRVAVYTDPNSAAGYNYIDEYTMGSNMATPLLAAIEAASISVGNAQQVSAASLNALGKALNTYQHPADSQSLKTAIKAVGSAACETAKLENAHATAENVLIRRIRSEHGELKKQAKVAALESKTRRKFVSAVLKLQKKGIEATAQQRQDTLALGGLMRAQASVSLAELHHRQHTKNIDFKADLARYAELQIEFYEAMAAEWKKAAGVVAEIDADDSWFQE</sequence>
<dbReference type="GO" id="GO:0031410">
    <property type="term" value="C:cytoplasmic vesicle"/>
    <property type="evidence" value="ECO:0007669"/>
    <property type="project" value="TreeGrafter"/>
</dbReference>
<dbReference type="GO" id="GO:0016197">
    <property type="term" value="P:endosomal transport"/>
    <property type="evidence" value="ECO:0007669"/>
    <property type="project" value="TreeGrafter"/>
</dbReference>
<evidence type="ECO:0000259" key="4">
    <source>
        <dbReference type="PROSITE" id="PS50002"/>
    </source>
</evidence>